<dbReference type="Proteomes" id="UP000031675">
    <property type="component" value="Unassembled WGS sequence"/>
</dbReference>
<protein>
    <submittedName>
        <fullName evidence="4">TetR family transcriptional regulator</fullName>
    </submittedName>
</protein>
<organism evidence="4 5">
    <name type="scientific">Streptomonospora alba</name>
    <dbReference type="NCBI Taxonomy" id="183763"/>
    <lineage>
        <taxon>Bacteria</taxon>
        <taxon>Bacillati</taxon>
        <taxon>Actinomycetota</taxon>
        <taxon>Actinomycetes</taxon>
        <taxon>Streptosporangiales</taxon>
        <taxon>Nocardiopsidaceae</taxon>
        <taxon>Streptomonospora</taxon>
    </lineage>
</organism>
<evidence type="ECO:0000256" key="2">
    <source>
        <dbReference type="PROSITE-ProRule" id="PRU00335"/>
    </source>
</evidence>
<dbReference type="InterPro" id="IPR041583">
    <property type="entry name" value="TetR_C_31"/>
</dbReference>
<evidence type="ECO:0000256" key="1">
    <source>
        <dbReference type="ARBA" id="ARBA00023125"/>
    </source>
</evidence>
<name>A0A0C2FGN1_9ACTN</name>
<comment type="caution">
    <text evidence="4">The sequence shown here is derived from an EMBL/GenBank/DDBJ whole genome shotgun (WGS) entry which is preliminary data.</text>
</comment>
<sequence length="195" mass="20963">MARTNQTRRRALLDAAIDVLADHGARGLTFRAVDTAAAVPAGTASNYFPDRDTLLTQAGAHVHVRLAPTPQRMSRLATPAPTRQAVRAAMHDLFDRVSRDPAGYLALLELRLEGTRRPHVRAALTSAISANITDSIAFHVDGGYPGGRRTALALYLAMSGLIVEHLTLPDTTWHQAGPENTIDDLVDAIVPDPHG</sequence>
<dbReference type="InterPro" id="IPR001647">
    <property type="entry name" value="HTH_TetR"/>
</dbReference>
<accession>A0A0C2FGN1</accession>
<proteinExistence type="predicted"/>
<dbReference type="EMBL" id="JROO01000026">
    <property type="protein sequence ID" value="KIH98449.1"/>
    <property type="molecule type" value="Genomic_DNA"/>
</dbReference>
<keyword evidence="5" id="KW-1185">Reference proteome</keyword>
<dbReference type="OrthoDB" id="7506349at2"/>
<dbReference type="Pfam" id="PF00440">
    <property type="entry name" value="TetR_N"/>
    <property type="match status" value="1"/>
</dbReference>
<evidence type="ECO:0000313" key="5">
    <source>
        <dbReference type="Proteomes" id="UP000031675"/>
    </source>
</evidence>
<feature type="domain" description="HTH tetR-type" evidence="3">
    <location>
        <begin position="6"/>
        <end position="66"/>
    </location>
</feature>
<dbReference type="PROSITE" id="PS50977">
    <property type="entry name" value="HTH_TETR_2"/>
    <property type="match status" value="1"/>
</dbReference>
<evidence type="ECO:0000259" key="3">
    <source>
        <dbReference type="PROSITE" id="PS50977"/>
    </source>
</evidence>
<dbReference type="RefSeq" id="WP_040273803.1">
    <property type="nucleotide sequence ID" value="NZ_JROO01000026.1"/>
</dbReference>
<dbReference type="AlphaFoldDB" id="A0A0C2FGN1"/>
<dbReference type="STRING" id="183763.LP52_13585"/>
<keyword evidence="1 2" id="KW-0238">DNA-binding</keyword>
<feature type="DNA-binding region" description="H-T-H motif" evidence="2">
    <location>
        <begin position="29"/>
        <end position="48"/>
    </location>
</feature>
<gene>
    <name evidence="4" type="ORF">LP52_13585</name>
</gene>
<dbReference type="GO" id="GO:0003700">
    <property type="term" value="F:DNA-binding transcription factor activity"/>
    <property type="evidence" value="ECO:0007669"/>
    <property type="project" value="TreeGrafter"/>
</dbReference>
<dbReference type="SUPFAM" id="SSF46689">
    <property type="entry name" value="Homeodomain-like"/>
    <property type="match status" value="1"/>
</dbReference>
<dbReference type="PANTHER" id="PTHR30055:SF231">
    <property type="entry name" value="TRANSCRIPTIONAL REGULATORY PROTEIN (PROBABLY DEOR-FAMILY)-RELATED"/>
    <property type="match status" value="1"/>
</dbReference>
<dbReference type="Pfam" id="PF17940">
    <property type="entry name" value="TetR_C_31"/>
    <property type="match status" value="1"/>
</dbReference>
<dbReference type="InterPro" id="IPR009057">
    <property type="entry name" value="Homeodomain-like_sf"/>
</dbReference>
<evidence type="ECO:0000313" key="4">
    <source>
        <dbReference type="EMBL" id="KIH98449.1"/>
    </source>
</evidence>
<dbReference type="GO" id="GO:0000976">
    <property type="term" value="F:transcription cis-regulatory region binding"/>
    <property type="evidence" value="ECO:0007669"/>
    <property type="project" value="TreeGrafter"/>
</dbReference>
<reference evidence="5" key="1">
    <citation type="journal article" date="2015" name="Chem. Biol.">
        <title>Structure, bioactivity, and resistance mechanism of streptomonomicin, an unusual lasso Peptide from an understudied halophilic actinomycete.</title>
        <authorList>
            <person name="Metelev M."/>
            <person name="Tietz J.I."/>
            <person name="Melby J.O."/>
            <person name="Blair P.M."/>
            <person name="Zhu L."/>
            <person name="Livnat I."/>
            <person name="Severinov K."/>
            <person name="Mitchell D.A."/>
        </authorList>
    </citation>
    <scope>NUCLEOTIDE SEQUENCE [LARGE SCALE GENOMIC DNA]</scope>
    <source>
        <strain evidence="5">YIM 90003</strain>
    </source>
</reference>
<dbReference type="Gene3D" id="1.10.357.10">
    <property type="entry name" value="Tetracycline Repressor, domain 2"/>
    <property type="match status" value="1"/>
</dbReference>
<dbReference type="InterPro" id="IPR050109">
    <property type="entry name" value="HTH-type_TetR-like_transc_reg"/>
</dbReference>
<dbReference type="PANTHER" id="PTHR30055">
    <property type="entry name" value="HTH-TYPE TRANSCRIPTIONAL REGULATOR RUTR"/>
    <property type="match status" value="1"/>
</dbReference>